<proteinExistence type="inferred from homology"/>
<dbReference type="SUPFAM" id="SSF143120">
    <property type="entry name" value="YefM-like"/>
    <property type="match status" value="1"/>
</dbReference>
<organism evidence="3 4">
    <name type="scientific">Amphiplicatus metriothermophilus</name>
    <dbReference type="NCBI Taxonomy" id="1519374"/>
    <lineage>
        <taxon>Bacteria</taxon>
        <taxon>Pseudomonadati</taxon>
        <taxon>Pseudomonadota</taxon>
        <taxon>Alphaproteobacteria</taxon>
        <taxon>Parvularculales</taxon>
        <taxon>Parvularculaceae</taxon>
        <taxon>Amphiplicatus</taxon>
    </lineage>
</organism>
<dbReference type="Pfam" id="PF02604">
    <property type="entry name" value="PhdYeFM_antitox"/>
    <property type="match status" value="1"/>
</dbReference>
<protein>
    <recommendedName>
        <fullName evidence="2">Antitoxin</fullName>
    </recommendedName>
</protein>
<evidence type="ECO:0000256" key="1">
    <source>
        <dbReference type="ARBA" id="ARBA00009981"/>
    </source>
</evidence>
<gene>
    <name evidence="3" type="ORF">SAMN06297382_1232</name>
</gene>
<sequence length="86" mass="9356">MSRVAAVDAKNRFGELLNAALREPVTVEKHGKPVAVVVSKEEYDELLSAKLALLKIDIERGLADIEAGRTLEGEAVMKAARARLRS</sequence>
<comment type="function">
    <text evidence="2">Antitoxin component of a type II toxin-antitoxin (TA) system.</text>
</comment>
<dbReference type="Gene3D" id="3.40.1620.10">
    <property type="entry name" value="YefM-like domain"/>
    <property type="match status" value="1"/>
</dbReference>
<reference evidence="3 4" key="1">
    <citation type="submission" date="2017-07" db="EMBL/GenBank/DDBJ databases">
        <authorList>
            <person name="Sun Z.S."/>
            <person name="Albrecht U."/>
            <person name="Echele G."/>
            <person name="Lee C.C."/>
        </authorList>
    </citation>
    <scope>NUCLEOTIDE SEQUENCE [LARGE SCALE GENOMIC DNA]</scope>
    <source>
        <strain evidence="3 4">CGMCC 1.12710</strain>
    </source>
</reference>
<keyword evidence="4" id="KW-1185">Reference proteome</keyword>
<dbReference type="InterPro" id="IPR006442">
    <property type="entry name" value="Antitoxin_Phd/YefM"/>
</dbReference>
<accession>A0A239PQK8</accession>
<evidence type="ECO:0000313" key="4">
    <source>
        <dbReference type="Proteomes" id="UP000198346"/>
    </source>
</evidence>
<dbReference type="OrthoDB" id="165038at2"/>
<dbReference type="Proteomes" id="UP000198346">
    <property type="component" value="Unassembled WGS sequence"/>
</dbReference>
<evidence type="ECO:0000313" key="3">
    <source>
        <dbReference type="EMBL" id="SNT72196.1"/>
    </source>
</evidence>
<dbReference type="NCBIfam" id="TIGR01552">
    <property type="entry name" value="phd_fam"/>
    <property type="match status" value="1"/>
</dbReference>
<name>A0A239PQK8_9PROT</name>
<dbReference type="EMBL" id="FZQA01000002">
    <property type="protein sequence ID" value="SNT72196.1"/>
    <property type="molecule type" value="Genomic_DNA"/>
</dbReference>
<comment type="similarity">
    <text evidence="1 2">Belongs to the phD/YefM antitoxin family.</text>
</comment>
<dbReference type="InterPro" id="IPR036165">
    <property type="entry name" value="YefM-like_sf"/>
</dbReference>
<dbReference type="RefSeq" id="WP_089411712.1">
    <property type="nucleotide sequence ID" value="NZ_FZQA01000002.1"/>
</dbReference>
<dbReference type="AlphaFoldDB" id="A0A239PQK8"/>
<evidence type="ECO:0000256" key="2">
    <source>
        <dbReference type="RuleBase" id="RU362080"/>
    </source>
</evidence>